<sequence length="135" mass="14553">MVSVEGSCDACKGKARRSKSSKAKKEDDDKAQYKISDKWRNAEIHGSKDKRNSSLPKGKRQEVESSSSSDGEELDGKFYKQAILPDQMGDATPQSLPSAPDPPWGSGPFLPPKAIMPAQGFPPAGRGPALSSHKR</sequence>
<evidence type="ECO:0000256" key="1">
    <source>
        <dbReference type="SAM" id="MobiDB-lite"/>
    </source>
</evidence>
<dbReference type="AlphaFoldDB" id="A0A2P7YND5"/>
<dbReference type="Proteomes" id="UP000243723">
    <property type="component" value="Unassembled WGS sequence"/>
</dbReference>
<feature type="compositionally biased region" description="Pro residues" evidence="1">
    <location>
        <begin position="99"/>
        <end position="111"/>
    </location>
</feature>
<feature type="region of interest" description="Disordered" evidence="1">
    <location>
        <begin position="1"/>
        <end position="135"/>
    </location>
</feature>
<dbReference type="EMBL" id="NHZQ01000412">
    <property type="protein sequence ID" value="PSK37483.1"/>
    <property type="molecule type" value="Genomic_DNA"/>
</dbReference>
<gene>
    <name evidence="2" type="ORF">B9Z65_2225</name>
</gene>
<accession>A0A2P7YND5</accession>
<keyword evidence="3" id="KW-1185">Reference proteome</keyword>
<comment type="caution">
    <text evidence="2">The sequence shown here is derived from an EMBL/GenBank/DDBJ whole genome shotgun (WGS) entry which is preliminary data.</text>
</comment>
<proteinExistence type="predicted"/>
<evidence type="ECO:0000313" key="3">
    <source>
        <dbReference type="Proteomes" id="UP000243723"/>
    </source>
</evidence>
<protein>
    <submittedName>
        <fullName evidence="2">Uncharacterized protein</fullName>
    </submittedName>
</protein>
<evidence type="ECO:0000313" key="2">
    <source>
        <dbReference type="EMBL" id="PSK37483.1"/>
    </source>
</evidence>
<name>A0A2P7YND5_9PEZI</name>
<organism evidence="2 3">
    <name type="scientific">Elsinoe australis</name>
    <dbReference type="NCBI Taxonomy" id="40998"/>
    <lineage>
        <taxon>Eukaryota</taxon>
        <taxon>Fungi</taxon>
        <taxon>Dikarya</taxon>
        <taxon>Ascomycota</taxon>
        <taxon>Pezizomycotina</taxon>
        <taxon>Dothideomycetes</taxon>
        <taxon>Dothideomycetidae</taxon>
        <taxon>Myriangiales</taxon>
        <taxon>Elsinoaceae</taxon>
        <taxon>Elsinoe</taxon>
    </lineage>
</organism>
<feature type="compositionally biased region" description="Basic residues" evidence="1">
    <location>
        <begin position="13"/>
        <end position="22"/>
    </location>
</feature>
<feature type="compositionally biased region" description="Basic and acidic residues" evidence="1">
    <location>
        <begin position="23"/>
        <end position="52"/>
    </location>
</feature>
<reference evidence="2 3" key="1">
    <citation type="submission" date="2017-05" db="EMBL/GenBank/DDBJ databases">
        <title>Draft genome sequence of Elsinoe australis.</title>
        <authorList>
            <person name="Cheng Q."/>
        </authorList>
    </citation>
    <scope>NUCLEOTIDE SEQUENCE [LARGE SCALE GENOMIC DNA]</scope>
    <source>
        <strain evidence="2 3">NL1</strain>
    </source>
</reference>